<keyword evidence="2" id="KW-0238">DNA-binding</keyword>
<evidence type="ECO:0000256" key="2">
    <source>
        <dbReference type="ARBA" id="ARBA00023125"/>
    </source>
</evidence>
<dbReference type="Proteomes" id="UP001500642">
    <property type="component" value="Unassembled WGS sequence"/>
</dbReference>
<dbReference type="PROSITE" id="PS50949">
    <property type="entry name" value="HTH_GNTR"/>
    <property type="match status" value="1"/>
</dbReference>
<dbReference type="SUPFAM" id="SSF46785">
    <property type="entry name" value="Winged helix' DNA-binding domain"/>
    <property type="match status" value="1"/>
</dbReference>
<dbReference type="InterPro" id="IPR011663">
    <property type="entry name" value="UTRA"/>
</dbReference>
<proteinExistence type="predicted"/>
<dbReference type="InterPro" id="IPR050679">
    <property type="entry name" value="Bact_HTH_transcr_reg"/>
</dbReference>
<dbReference type="CDD" id="cd07377">
    <property type="entry name" value="WHTH_GntR"/>
    <property type="match status" value="1"/>
</dbReference>
<evidence type="ECO:0000313" key="5">
    <source>
        <dbReference type="EMBL" id="GAA4386881.1"/>
    </source>
</evidence>
<dbReference type="RefSeq" id="WP_175406810.1">
    <property type="nucleotide sequence ID" value="NZ_BAABGL010000004.1"/>
</dbReference>
<dbReference type="SMART" id="SM00866">
    <property type="entry name" value="UTRA"/>
    <property type="match status" value="1"/>
</dbReference>
<dbReference type="InterPro" id="IPR000524">
    <property type="entry name" value="Tscrpt_reg_HTH_GntR"/>
</dbReference>
<dbReference type="SUPFAM" id="SSF64288">
    <property type="entry name" value="Chorismate lyase-like"/>
    <property type="match status" value="1"/>
</dbReference>
<evidence type="ECO:0000256" key="3">
    <source>
        <dbReference type="ARBA" id="ARBA00023163"/>
    </source>
</evidence>
<feature type="domain" description="HTH gntR-type" evidence="4">
    <location>
        <begin position="13"/>
        <end position="79"/>
    </location>
</feature>
<reference evidence="6" key="1">
    <citation type="journal article" date="2019" name="Int. J. Syst. Evol. Microbiol.">
        <title>The Global Catalogue of Microorganisms (GCM) 10K type strain sequencing project: providing services to taxonomists for standard genome sequencing and annotation.</title>
        <authorList>
            <consortium name="The Broad Institute Genomics Platform"/>
            <consortium name="The Broad Institute Genome Sequencing Center for Infectious Disease"/>
            <person name="Wu L."/>
            <person name="Ma J."/>
        </authorList>
    </citation>
    <scope>NUCLEOTIDE SEQUENCE [LARGE SCALE GENOMIC DNA]</scope>
    <source>
        <strain evidence="6">JCM 17808</strain>
    </source>
</reference>
<dbReference type="Pfam" id="PF00392">
    <property type="entry name" value="GntR"/>
    <property type="match status" value="1"/>
</dbReference>
<dbReference type="PANTHER" id="PTHR44846">
    <property type="entry name" value="MANNOSYL-D-GLYCERATE TRANSPORT/METABOLISM SYSTEM REPRESSOR MNGR-RELATED"/>
    <property type="match status" value="1"/>
</dbReference>
<name>A0ABP8J8M1_9MICO</name>
<dbReference type="Pfam" id="PF07702">
    <property type="entry name" value="UTRA"/>
    <property type="match status" value="1"/>
</dbReference>
<dbReference type="PRINTS" id="PR00035">
    <property type="entry name" value="HTHGNTR"/>
</dbReference>
<dbReference type="Gene3D" id="3.40.1410.10">
    <property type="entry name" value="Chorismate lyase-like"/>
    <property type="match status" value="1"/>
</dbReference>
<dbReference type="PANTHER" id="PTHR44846:SF17">
    <property type="entry name" value="GNTR-FAMILY TRANSCRIPTIONAL REGULATOR"/>
    <property type="match status" value="1"/>
</dbReference>
<sequence>MFSRAESGTTRPNPVWKRIHDDLSSRIYSGEFTEGFPGEVQLAEEYGVSRGTVRQALRPLREAGIIISHRGRAPQVQTTDPWTSSGPVHSLLPPLEGDISRGTTHTTVQRAELNKEAAAHLGVESDTALLHLAWTYHPDGPPISLGHSWIPLRYAEPLTDLDFTHTSVYRELSVVCGISVDGGRETLRAVAADAEEAAALECEPGTPLLAYTRISASGDTPVEYRTGSMLGSAISVTHRF</sequence>
<dbReference type="InterPro" id="IPR028978">
    <property type="entry name" value="Chorismate_lyase_/UTRA_dom_sf"/>
</dbReference>
<dbReference type="EMBL" id="BAABGL010000004">
    <property type="protein sequence ID" value="GAA4386881.1"/>
    <property type="molecule type" value="Genomic_DNA"/>
</dbReference>
<dbReference type="InterPro" id="IPR036388">
    <property type="entry name" value="WH-like_DNA-bd_sf"/>
</dbReference>
<evidence type="ECO:0000256" key="1">
    <source>
        <dbReference type="ARBA" id="ARBA00023015"/>
    </source>
</evidence>
<dbReference type="InterPro" id="IPR036390">
    <property type="entry name" value="WH_DNA-bd_sf"/>
</dbReference>
<gene>
    <name evidence="5" type="ORF">GCM10023167_10260</name>
</gene>
<evidence type="ECO:0000259" key="4">
    <source>
        <dbReference type="PROSITE" id="PS50949"/>
    </source>
</evidence>
<keyword evidence="3" id="KW-0804">Transcription</keyword>
<dbReference type="SMART" id="SM00345">
    <property type="entry name" value="HTH_GNTR"/>
    <property type="match status" value="1"/>
</dbReference>
<comment type="caution">
    <text evidence="5">The sequence shown here is derived from an EMBL/GenBank/DDBJ whole genome shotgun (WGS) entry which is preliminary data.</text>
</comment>
<keyword evidence="6" id="KW-1185">Reference proteome</keyword>
<protein>
    <submittedName>
        <fullName evidence="5">GntR family transcriptional regulator</fullName>
    </submittedName>
</protein>
<accession>A0ABP8J8M1</accession>
<evidence type="ECO:0000313" key="6">
    <source>
        <dbReference type="Proteomes" id="UP001500642"/>
    </source>
</evidence>
<dbReference type="Gene3D" id="1.10.10.10">
    <property type="entry name" value="Winged helix-like DNA-binding domain superfamily/Winged helix DNA-binding domain"/>
    <property type="match status" value="1"/>
</dbReference>
<keyword evidence="1" id="KW-0805">Transcription regulation</keyword>
<organism evidence="5 6">
    <name type="scientific">Brevibacterium pityocampae</name>
    <dbReference type="NCBI Taxonomy" id="506594"/>
    <lineage>
        <taxon>Bacteria</taxon>
        <taxon>Bacillati</taxon>
        <taxon>Actinomycetota</taxon>
        <taxon>Actinomycetes</taxon>
        <taxon>Micrococcales</taxon>
        <taxon>Brevibacteriaceae</taxon>
        <taxon>Brevibacterium</taxon>
    </lineage>
</organism>